<feature type="chain" id="PRO_5032310670" evidence="1">
    <location>
        <begin position="23"/>
        <end position="253"/>
    </location>
</feature>
<accession>A0A833JDL1</accession>
<dbReference type="AlphaFoldDB" id="A0A833JDL1"/>
<reference evidence="2 3" key="1">
    <citation type="submission" date="2019-10" db="EMBL/GenBank/DDBJ databases">
        <title>New genus of Silvanigrellaceae.</title>
        <authorList>
            <person name="Pitt A."/>
            <person name="Hahn M.W."/>
        </authorList>
    </citation>
    <scope>NUCLEOTIDE SEQUENCE [LARGE SCALE GENOMIC DNA]</scope>
    <source>
        <strain evidence="2 3">33A1-SZDP</strain>
    </source>
</reference>
<protein>
    <submittedName>
        <fullName evidence="2">Uncharacterized protein</fullName>
    </submittedName>
</protein>
<evidence type="ECO:0000256" key="1">
    <source>
        <dbReference type="SAM" id="SignalP"/>
    </source>
</evidence>
<sequence>MYNKLIKNTIFFTTLFCLNANASPVDEISNYEQNTKYNNDTKHYVYSETAHSYFNNQGEYTHLIEIPIYEDISFSSKMSDNFSMPKFTVIRMSEASAYHVGQTHGDIDKSIPIVLYLRNGNGEIISSSSGMSIKMQKNYVLISIDSKESAYNIGKILYNTRYYMLGATSTVHSEFLISKNHLTSITNENVASVIKETKLFTNKELTVKIQFVKANSDSPFSGYFLNKSLHKYQPDIDLYNNNEMQINAKPENL</sequence>
<feature type="signal peptide" evidence="1">
    <location>
        <begin position="1"/>
        <end position="22"/>
    </location>
</feature>
<evidence type="ECO:0000313" key="2">
    <source>
        <dbReference type="EMBL" id="KAB8031953.1"/>
    </source>
</evidence>
<dbReference type="RefSeq" id="WP_152212128.1">
    <property type="nucleotide sequence ID" value="NZ_WFLN01000005.1"/>
</dbReference>
<keyword evidence="3" id="KW-1185">Reference proteome</keyword>
<dbReference type="EMBL" id="WFLN01000005">
    <property type="protein sequence ID" value="KAB8031953.1"/>
    <property type="molecule type" value="Genomic_DNA"/>
</dbReference>
<keyword evidence="1" id="KW-0732">Signal</keyword>
<comment type="caution">
    <text evidence="2">The sequence shown here is derived from an EMBL/GenBank/DDBJ whole genome shotgun (WGS) entry which is preliminary data.</text>
</comment>
<name>A0A833JDL1_9BACT</name>
<organism evidence="2 3">
    <name type="scientific">Fluviispira multicolorata</name>
    <dbReference type="NCBI Taxonomy" id="2654512"/>
    <lineage>
        <taxon>Bacteria</taxon>
        <taxon>Pseudomonadati</taxon>
        <taxon>Bdellovibrionota</taxon>
        <taxon>Oligoflexia</taxon>
        <taxon>Silvanigrellales</taxon>
        <taxon>Silvanigrellaceae</taxon>
        <taxon>Fluviispira</taxon>
    </lineage>
</organism>
<evidence type="ECO:0000313" key="3">
    <source>
        <dbReference type="Proteomes" id="UP000442694"/>
    </source>
</evidence>
<gene>
    <name evidence="2" type="ORF">GCL57_04720</name>
</gene>
<proteinExistence type="predicted"/>
<dbReference type="Proteomes" id="UP000442694">
    <property type="component" value="Unassembled WGS sequence"/>
</dbReference>